<reference evidence="2 3" key="1">
    <citation type="submission" date="2018-08" db="EMBL/GenBank/DDBJ databases">
        <title>Draft genome sequences of Leuconostoc spp. and Weissella spp. with biocontrol potential.</title>
        <authorList>
            <person name="Lo R."/>
            <person name="Ho V.T.T."/>
            <person name="Turner M.S."/>
        </authorList>
    </citation>
    <scope>NUCLEOTIDE SEQUENCE [LARGE SCALE GENOMIC DNA]</scope>
    <source>
        <strain evidence="2 3">733</strain>
    </source>
</reference>
<keyword evidence="3" id="KW-1185">Reference proteome</keyword>
<evidence type="ECO:0000259" key="1">
    <source>
        <dbReference type="Pfam" id="PF13333"/>
    </source>
</evidence>
<comment type="caution">
    <text evidence="2">The sequence shown here is derived from an EMBL/GenBank/DDBJ whole genome shotgun (WGS) entry which is preliminary data.</text>
</comment>
<name>A0ABT2NWJ2_9LACO</name>
<accession>A0ABT2NWJ2</accession>
<organism evidence="2 3">
    <name type="scientific">Leuconostoc holzapfelii</name>
    <dbReference type="NCBI Taxonomy" id="434464"/>
    <lineage>
        <taxon>Bacteria</taxon>
        <taxon>Bacillati</taxon>
        <taxon>Bacillota</taxon>
        <taxon>Bacilli</taxon>
        <taxon>Lactobacillales</taxon>
        <taxon>Lactobacillaceae</taxon>
        <taxon>Leuconostoc</taxon>
    </lineage>
</organism>
<gene>
    <name evidence="2" type="ORF">D0501_06620</name>
</gene>
<proteinExistence type="predicted"/>
<dbReference type="Pfam" id="PF13333">
    <property type="entry name" value="rve_2"/>
    <property type="match status" value="1"/>
</dbReference>
<evidence type="ECO:0000313" key="2">
    <source>
        <dbReference type="EMBL" id="MCT8389743.1"/>
    </source>
</evidence>
<protein>
    <recommendedName>
        <fullName evidence="1">Integrase catalytic domain-containing protein</fullName>
    </recommendedName>
</protein>
<dbReference type="EMBL" id="QVOV01000008">
    <property type="protein sequence ID" value="MCT8389743.1"/>
    <property type="molecule type" value="Genomic_DNA"/>
</dbReference>
<evidence type="ECO:0000313" key="3">
    <source>
        <dbReference type="Proteomes" id="UP001525857"/>
    </source>
</evidence>
<sequence>MGTPQFFGTVHNNHYQNYDELKSAVTDYVYYYNNKRIKTKLAGKTPISFRPVSRLNFAPIFGVQFNSDWVVFFLFWGTLWLVRLQRLHAGACHYQVQHVVCILSSKRNTFHLLTKSQKYKNRMSQKSDILNELNQITYFGGKMMAINDSQNTATPMMDATTVNAQFAHEMALASQRRRMRAQEQIKAEVLGNKNIDYQKHMKWCQ</sequence>
<dbReference type="InterPro" id="IPR001584">
    <property type="entry name" value="Integrase_cat-core"/>
</dbReference>
<dbReference type="Proteomes" id="UP001525857">
    <property type="component" value="Unassembled WGS sequence"/>
</dbReference>
<feature type="domain" description="Integrase catalytic" evidence="1">
    <location>
        <begin position="10"/>
        <end position="50"/>
    </location>
</feature>